<dbReference type="PANTHER" id="PTHR23150:SF19">
    <property type="entry name" value="FORMYLGLYCINE-GENERATING ENZYME"/>
    <property type="match status" value="1"/>
</dbReference>
<name>A0A6A7RYX0_9PROT</name>
<dbReference type="Gene3D" id="3.40.50.300">
    <property type="entry name" value="P-loop containing nucleotide triphosphate hydrolases"/>
    <property type="match status" value="1"/>
</dbReference>
<evidence type="ECO:0000313" key="5">
    <source>
        <dbReference type="Proteomes" id="UP000342300"/>
    </source>
</evidence>
<gene>
    <name evidence="4" type="ORF">CRU78_17325</name>
</gene>
<comment type="caution">
    <text evidence="4">The sequence shown here is derived from an EMBL/GenBank/DDBJ whole genome shotgun (WGS) entry which is preliminary data.</text>
</comment>
<accession>A0A6A7RYX0</accession>
<dbReference type="InterPro" id="IPR042095">
    <property type="entry name" value="SUMF_sf"/>
</dbReference>
<dbReference type="Pfam" id="PF03781">
    <property type="entry name" value="FGE-sulfatase"/>
    <property type="match status" value="1"/>
</dbReference>
<dbReference type="SUPFAM" id="SSF52540">
    <property type="entry name" value="P-loop containing nucleoside triphosphate hydrolases"/>
    <property type="match status" value="1"/>
</dbReference>
<dbReference type="Pfam" id="PF19961">
    <property type="entry name" value="EAD8"/>
    <property type="match status" value="1"/>
</dbReference>
<dbReference type="InterPro" id="IPR049052">
    <property type="entry name" value="nSTAND1"/>
</dbReference>
<evidence type="ECO:0000313" key="4">
    <source>
        <dbReference type="EMBL" id="MQM32166.1"/>
    </source>
</evidence>
<dbReference type="Pfam" id="PF20703">
    <property type="entry name" value="nSTAND1"/>
    <property type="match status" value="1"/>
</dbReference>
<dbReference type="InterPro" id="IPR051043">
    <property type="entry name" value="Sulfatase_Mod_Factor_Kinase"/>
</dbReference>
<dbReference type="InterPro" id="IPR016187">
    <property type="entry name" value="CTDL_fold"/>
</dbReference>
<evidence type="ECO:0000259" key="1">
    <source>
        <dbReference type="Pfam" id="PF03781"/>
    </source>
</evidence>
<dbReference type="InterPro" id="IPR005532">
    <property type="entry name" value="SUMF_dom"/>
</dbReference>
<reference evidence="4 5" key="1">
    <citation type="submission" date="2017-09" db="EMBL/GenBank/DDBJ databases">
        <title>Metagenomic Analysis Reveals Denitrifying Candidatus Accumulibacter and Flanking Population as a Source of N2O.</title>
        <authorList>
            <person name="Gao H."/>
            <person name="Mao Y."/>
            <person name="Zhao X."/>
            <person name="Liu W.-T."/>
            <person name="Zhang T."/>
            <person name="Wells G."/>
        </authorList>
    </citation>
    <scope>NUCLEOTIDE SEQUENCE [LARGE SCALE GENOMIC DNA]</scope>
    <source>
        <strain evidence="4">CANDO_2_IC</strain>
    </source>
</reference>
<dbReference type="PANTHER" id="PTHR23150">
    <property type="entry name" value="SULFATASE MODIFYING FACTOR 1, 2"/>
    <property type="match status" value="1"/>
</dbReference>
<organism evidence="4 5">
    <name type="scientific">Candidatus Accumulibacter phosphatis</name>
    <dbReference type="NCBI Taxonomy" id="327160"/>
    <lineage>
        <taxon>Bacteria</taxon>
        <taxon>Pseudomonadati</taxon>
        <taxon>Pseudomonadota</taxon>
        <taxon>Betaproteobacteria</taxon>
        <taxon>Candidatus Accumulibacter</taxon>
    </lineage>
</organism>
<dbReference type="InterPro" id="IPR027417">
    <property type="entry name" value="P-loop_NTPase"/>
</dbReference>
<feature type="domain" description="Effector-associated" evidence="2">
    <location>
        <begin position="2"/>
        <end position="92"/>
    </location>
</feature>
<dbReference type="AlphaFoldDB" id="A0A6A7RYX0"/>
<evidence type="ECO:0000259" key="3">
    <source>
        <dbReference type="Pfam" id="PF20703"/>
    </source>
</evidence>
<protein>
    <submittedName>
        <fullName evidence="4">Uncharacterized protein</fullName>
    </submittedName>
</protein>
<dbReference type="Gene3D" id="3.90.1580.10">
    <property type="entry name" value="paralog of FGE (formylglycine-generating enzyme)"/>
    <property type="match status" value="1"/>
</dbReference>
<dbReference type="SUPFAM" id="SSF56436">
    <property type="entry name" value="C-type lectin-like"/>
    <property type="match status" value="1"/>
</dbReference>
<proteinExistence type="predicted"/>
<feature type="domain" description="Novel STAND NTPase 1" evidence="3">
    <location>
        <begin position="107"/>
        <end position="514"/>
    </location>
</feature>
<dbReference type="EMBL" id="PDHS01000453">
    <property type="protein sequence ID" value="MQM32166.1"/>
    <property type="molecule type" value="Genomic_DNA"/>
</dbReference>
<dbReference type="Proteomes" id="UP000342300">
    <property type="component" value="Unassembled WGS sequence"/>
</dbReference>
<dbReference type="GO" id="GO:0120147">
    <property type="term" value="F:formylglycine-generating oxidase activity"/>
    <property type="evidence" value="ECO:0007669"/>
    <property type="project" value="TreeGrafter"/>
</dbReference>
<evidence type="ECO:0000259" key="2">
    <source>
        <dbReference type="Pfam" id="PF19961"/>
    </source>
</evidence>
<sequence>MDILQQASELLRPLMDAGRRDTWLSLAFHDQHRDIYDSIDQSGATREFTLRCVRNLLERGFAGSRHSLSLLLEVVQRDAGDEKHADYGALVRALDALGERPPDADCPYRDLRAFREEDQPVFFGRDAFTSELVAAVDRQPFVAVVGASGSGKSSVAQAGLIPVLRARGGWAVGILRPGPEPWRSLAACLLELIEGEPSADERVKRVIATGKLAARLAVAPPTTAKDGSFVALRHLVDATLAAHPGSSRVLLLVDQWEELYTYPQNTPTDAAAFADRLVEAAQHAPLSVVLTLRADFTGRAIEHRPLRDRLQQATVFLGGMTRAERERAISGPAQVAGLRFEPGLVGRLLDDIGDEPGNLPLLEFCLTQLYARSRDGTLCQAAFEAIGGVRGAIVQRADSVIDAMESEHPGRAAMARDIFLQLVQLGEGSEDTRRRAPLVDFDDVARALIDELATDRLLVTGRDPGSATETVEVAHEALIRNWPRLHQWLQEDRADLHRRREIGRATLDWQAHGDSYRWPDERVIRETAPMLQRLGSRFELNDAERTFLGPLAAEKMLALLDEASTPQALRAQIGDRLALLPGGDPRPGVGVGVGADGLPEIAWHAIPGGEVELDIEATGLWKRWRGRPRFQVAPFHIARHPLTVAQWRVFLEAADGYDERVRKTYQWQPDPQRGADNQPAVNVTWIEAMAYCEWLSAALGFAVRLPTEWEWQQAATGGDPRNEFPWGEWQEGCANTVESELGRITAVGLYPQGASAQGVLDLAGNTWEWCLNKFDTPSDVSAGGDARRVVRGGSWRGNRHFARCAYRYRLDPDDRVGDLGFRVFCVSPILKR</sequence>
<dbReference type="InterPro" id="IPR045437">
    <property type="entry name" value="EAD8"/>
</dbReference>
<feature type="domain" description="Sulfatase-modifying factor enzyme-like" evidence="1">
    <location>
        <begin position="605"/>
        <end position="823"/>
    </location>
</feature>